<evidence type="ECO:0000259" key="5">
    <source>
        <dbReference type="PROSITE" id="PS50110"/>
    </source>
</evidence>
<dbReference type="GO" id="GO:0000160">
    <property type="term" value="P:phosphorelay signal transduction system"/>
    <property type="evidence" value="ECO:0007669"/>
    <property type="project" value="InterPro"/>
</dbReference>
<keyword evidence="1 4" id="KW-0597">Phosphoprotein</keyword>
<dbReference type="InterPro" id="IPR011006">
    <property type="entry name" value="CheY-like_superfamily"/>
</dbReference>
<comment type="caution">
    <text evidence="6">The sequence shown here is derived from an EMBL/GenBank/DDBJ whole genome shotgun (WGS) entry which is preliminary data.</text>
</comment>
<dbReference type="EMBL" id="VZDO01000002">
    <property type="protein sequence ID" value="KAB0681998.1"/>
    <property type="molecule type" value="Genomic_DNA"/>
</dbReference>
<evidence type="ECO:0000256" key="1">
    <source>
        <dbReference type="ARBA" id="ARBA00022553"/>
    </source>
</evidence>
<evidence type="ECO:0000256" key="4">
    <source>
        <dbReference type="PROSITE-ProRule" id="PRU00169"/>
    </source>
</evidence>
<organism evidence="6 7">
    <name type="scientific">Plantimonas leprariae</name>
    <dbReference type="NCBI Taxonomy" id="2615207"/>
    <lineage>
        <taxon>Bacteria</taxon>
        <taxon>Pseudomonadati</taxon>
        <taxon>Pseudomonadota</taxon>
        <taxon>Alphaproteobacteria</taxon>
        <taxon>Hyphomicrobiales</taxon>
        <taxon>Aurantimonadaceae</taxon>
        <taxon>Plantimonas</taxon>
    </lineage>
</organism>
<keyword evidence="2" id="KW-0805">Transcription regulation</keyword>
<dbReference type="Proteomes" id="UP000432089">
    <property type="component" value="Unassembled WGS sequence"/>
</dbReference>
<dbReference type="PROSITE" id="PS50110">
    <property type="entry name" value="RESPONSE_REGULATORY"/>
    <property type="match status" value="1"/>
</dbReference>
<name>A0A7V7PSH4_9HYPH</name>
<keyword evidence="7" id="KW-1185">Reference proteome</keyword>
<evidence type="ECO:0000256" key="3">
    <source>
        <dbReference type="ARBA" id="ARBA00023163"/>
    </source>
</evidence>
<dbReference type="SUPFAM" id="SSF52172">
    <property type="entry name" value="CheY-like"/>
    <property type="match status" value="1"/>
</dbReference>
<dbReference type="SMART" id="SM00448">
    <property type="entry name" value="REC"/>
    <property type="match status" value="1"/>
</dbReference>
<keyword evidence="3" id="KW-0804">Transcription</keyword>
<evidence type="ECO:0000313" key="6">
    <source>
        <dbReference type="EMBL" id="KAB0681998.1"/>
    </source>
</evidence>
<protein>
    <submittedName>
        <fullName evidence="6">Response regulator</fullName>
    </submittedName>
</protein>
<evidence type="ECO:0000256" key="2">
    <source>
        <dbReference type="ARBA" id="ARBA00023015"/>
    </source>
</evidence>
<sequence>MTKPTSGGVPVAAKILVVEDDALVALGIVTMLEDLGHTVIEANSGTQALAIAERDPTVDLVVTDQSMPGMTGTDLARALKTSRPGLPVILATGYHDVPEGSDLQLPRLSKPYDDAAVAKLIAEILARGPT</sequence>
<dbReference type="AlphaFoldDB" id="A0A7V7PSH4"/>
<dbReference type="RefSeq" id="WP_150968258.1">
    <property type="nucleotide sequence ID" value="NZ_VZDO01000002.1"/>
</dbReference>
<feature type="domain" description="Response regulatory" evidence="5">
    <location>
        <begin position="14"/>
        <end position="125"/>
    </location>
</feature>
<dbReference type="PANTHER" id="PTHR44591:SF3">
    <property type="entry name" value="RESPONSE REGULATORY DOMAIN-CONTAINING PROTEIN"/>
    <property type="match status" value="1"/>
</dbReference>
<dbReference type="PANTHER" id="PTHR44591">
    <property type="entry name" value="STRESS RESPONSE REGULATOR PROTEIN 1"/>
    <property type="match status" value="1"/>
</dbReference>
<dbReference type="InterPro" id="IPR050595">
    <property type="entry name" value="Bact_response_regulator"/>
</dbReference>
<evidence type="ECO:0000313" key="7">
    <source>
        <dbReference type="Proteomes" id="UP000432089"/>
    </source>
</evidence>
<gene>
    <name evidence="6" type="ORF">F6X38_04110</name>
</gene>
<proteinExistence type="predicted"/>
<reference evidence="6 7" key="1">
    <citation type="submission" date="2019-09" db="EMBL/GenBank/DDBJ databases">
        <title>YIM 132180 draft genome.</title>
        <authorList>
            <person name="Zhang K."/>
        </authorList>
    </citation>
    <scope>NUCLEOTIDE SEQUENCE [LARGE SCALE GENOMIC DNA]</scope>
    <source>
        <strain evidence="6 7">YIM 132180</strain>
    </source>
</reference>
<dbReference type="Pfam" id="PF00072">
    <property type="entry name" value="Response_reg"/>
    <property type="match status" value="1"/>
</dbReference>
<dbReference type="InterPro" id="IPR001789">
    <property type="entry name" value="Sig_transdc_resp-reg_receiver"/>
</dbReference>
<accession>A0A7V7PSH4</accession>
<dbReference type="Gene3D" id="3.40.50.2300">
    <property type="match status" value="1"/>
</dbReference>
<feature type="modified residue" description="4-aspartylphosphate" evidence="4">
    <location>
        <position position="64"/>
    </location>
</feature>